<evidence type="ECO:0000313" key="2">
    <source>
        <dbReference type="Proteomes" id="UP000004510"/>
    </source>
</evidence>
<reference evidence="2" key="1">
    <citation type="submission" date="2010-03" db="EMBL/GenBank/DDBJ databases">
        <title>Complete sequence of Mobiluncus curtisii ATCC 43063.</title>
        <authorList>
            <person name="Muzny D."/>
            <person name="Qin X."/>
            <person name="Deng J."/>
            <person name="Jiang H."/>
            <person name="Liu Y."/>
            <person name="Qu J."/>
            <person name="Song X.-Z."/>
            <person name="Zhang L."/>
            <person name="Thornton R."/>
            <person name="Coyle M."/>
            <person name="Francisco L."/>
            <person name="Jackson L."/>
            <person name="Javaid M."/>
            <person name="Korchina V."/>
            <person name="Kovar C."/>
            <person name="Mata R."/>
            <person name="Mathew T."/>
            <person name="Ngo R."/>
            <person name="Nguyen L."/>
            <person name="Nguyen N."/>
            <person name="Okwuonu G."/>
            <person name="Ongeri F."/>
            <person name="Pham C."/>
            <person name="Simmons D."/>
            <person name="Wilczek-Boney K."/>
            <person name="Hale W."/>
            <person name="Jakkamsetti A."/>
            <person name="Pham P."/>
            <person name="Ruth R."/>
            <person name="San Lucas F."/>
            <person name="Warren J."/>
            <person name="Zhang J."/>
            <person name="Zhao Z."/>
            <person name="Zhou C."/>
            <person name="Zhu D."/>
            <person name="Lee S."/>
            <person name="Bess C."/>
            <person name="Blankenburg K."/>
            <person name="Forbes L."/>
            <person name="Fu Q."/>
            <person name="Gubbala S."/>
            <person name="Hirani K."/>
            <person name="Jayaseelan J.C."/>
            <person name="Lara F."/>
            <person name="Munidasa M."/>
            <person name="Palculict T."/>
            <person name="Patil S."/>
            <person name="Pu L.-L."/>
            <person name="Saada N."/>
            <person name="Tang L."/>
            <person name="Weissenberger G."/>
            <person name="Zhu Y."/>
            <person name="Hemphill L."/>
            <person name="Shang Y."/>
            <person name="Youmans B."/>
            <person name="Ayvaz T."/>
            <person name="Ross M."/>
            <person name="Santibanez J."/>
            <person name="Aqrawi P."/>
            <person name="Gross S."/>
            <person name="Joshi V."/>
            <person name="Fowler G."/>
            <person name="Nazareth L."/>
            <person name="Reid J."/>
            <person name="Worley K."/>
            <person name="Petrosino J."/>
            <person name="Highlander S."/>
            <person name="Gibbs R."/>
            <person name="Gibbs R."/>
        </authorList>
    </citation>
    <scope>NUCLEOTIDE SEQUENCE [LARGE SCALE GENOMIC DNA]</scope>
    <source>
        <strain evidence="2">ATCC 43553</strain>
    </source>
</reference>
<comment type="caution">
    <text evidence="1">The sequence shown here is derived from an EMBL/GenBank/DDBJ whole genome shotgun (WGS) entry which is preliminary data.</text>
</comment>
<dbReference type="HOGENOM" id="CLU_3075636_0_0_4"/>
<dbReference type="Proteomes" id="UP000004510">
    <property type="component" value="Unassembled WGS sequence"/>
</dbReference>
<name>D4XJI0_9BURK</name>
<dbReference type="EMBL" id="ADMS01000128">
    <property type="protein sequence ID" value="EFF73008.1"/>
    <property type="molecule type" value="Genomic_DNA"/>
</dbReference>
<proteinExistence type="predicted"/>
<protein>
    <submittedName>
        <fullName evidence="1">Uncharacterized protein</fullName>
    </submittedName>
</protein>
<dbReference type="PATRIC" id="fig|742159.3.peg.1336"/>
<gene>
    <name evidence="1" type="ORF">HMPREF0004_5627</name>
</gene>
<evidence type="ECO:0000313" key="1">
    <source>
        <dbReference type="EMBL" id="EFF73008.1"/>
    </source>
</evidence>
<organism evidence="1 2">
    <name type="scientific">Achromobacter piechaudii ATCC 43553</name>
    <dbReference type="NCBI Taxonomy" id="742159"/>
    <lineage>
        <taxon>Bacteria</taxon>
        <taxon>Pseudomonadati</taxon>
        <taxon>Pseudomonadota</taxon>
        <taxon>Betaproteobacteria</taxon>
        <taxon>Burkholderiales</taxon>
        <taxon>Alcaligenaceae</taxon>
        <taxon>Achromobacter</taxon>
    </lineage>
</organism>
<dbReference type="AlphaFoldDB" id="D4XJI0"/>
<accession>D4XJI0</accession>
<sequence>MRAGARAGTIVSRTRATDAASVGDCLPRVAYRLLPALGPRRRRPRPDANANA</sequence>